<dbReference type="Proteomes" id="UP001163223">
    <property type="component" value="Chromosome"/>
</dbReference>
<name>A0ACD4NQM8_9HYPH</name>
<proteinExistence type="predicted"/>
<accession>A0ACD4NQM8</accession>
<gene>
    <name evidence="1" type="ORF">OXU80_02525</name>
</gene>
<keyword evidence="2" id="KW-1185">Reference proteome</keyword>
<sequence>MMARVFAYPRLSVFVLIVWLTLNQSISPGQIIIGTALGLFAAVTLSALQQPGLRAGNPVAILRLVGFVGLEIVRSNIAVARIVLRPRAERRSGFLTIKLEIDDPYALTVLACILTATPGSLWVNYDPRTGLLLLHVLDLIDEAEWASIVAGYEARLKEIFR</sequence>
<organism evidence="1 2">
    <name type="scientific">Antarcticirhabdus aurantiaca</name>
    <dbReference type="NCBI Taxonomy" id="2606717"/>
    <lineage>
        <taxon>Bacteria</taxon>
        <taxon>Pseudomonadati</taxon>
        <taxon>Pseudomonadota</taxon>
        <taxon>Alphaproteobacteria</taxon>
        <taxon>Hyphomicrobiales</taxon>
        <taxon>Aurantimonadaceae</taxon>
        <taxon>Antarcticirhabdus</taxon>
    </lineage>
</organism>
<reference evidence="1" key="1">
    <citation type="submission" date="2022-11" db="EMBL/GenBank/DDBJ databases">
        <title>beta-Carotene-producing bacterium, Jeongeuplla avenae sp. nov., alleviates the salt stress of Arabidopsis seedlings.</title>
        <authorList>
            <person name="Jiang L."/>
            <person name="Lee J."/>
        </authorList>
    </citation>
    <scope>NUCLEOTIDE SEQUENCE</scope>
    <source>
        <strain evidence="1">DY_R2A_6</strain>
    </source>
</reference>
<dbReference type="EMBL" id="CP113520">
    <property type="protein sequence ID" value="WAJ29139.1"/>
    <property type="molecule type" value="Genomic_DNA"/>
</dbReference>
<evidence type="ECO:0000313" key="2">
    <source>
        <dbReference type="Proteomes" id="UP001163223"/>
    </source>
</evidence>
<protein>
    <submittedName>
        <fullName evidence="1">Na+/H+ antiporter subunit E</fullName>
    </submittedName>
</protein>
<evidence type="ECO:0000313" key="1">
    <source>
        <dbReference type="EMBL" id="WAJ29139.1"/>
    </source>
</evidence>